<dbReference type="Proteomes" id="UP000037035">
    <property type="component" value="Unassembled WGS sequence"/>
</dbReference>
<proteinExistence type="predicted"/>
<gene>
    <name evidence="1" type="ORF">VP01_3241g1</name>
</gene>
<reference evidence="1 2" key="1">
    <citation type="submission" date="2015-08" db="EMBL/GenBank/DDBJ databases">
        <title>Next Generation Sequencing and Analysis of the Genome of Puccinia sorghi L Schw, the Causal Agent of Maize Common Rust.</title>
        <authorList>
            <person name="Rochi L."/>
            <person name="Burguener G."/>
            <person name="Darino M."/>
            <person name="Turjanski A."/>
            <person name="Kreff E."/>
            <person name="Dieguez M.J."/>
            <person name="Sacco F."/>
        </authorList>
    </citation>
    <scope>NUCLEOTIDE SEQUENCE [LARGE SCALE GENOMIC DNA]</scope>
    <source>
        <strain evidence="1 2">RO10H11247</strain>
    </source>
</reference>
<sequence>MKLIKDKVTTQVMDVKKVKLMVKDVQKKILEISSEDTARSVTKLSEMVHQQSKQVVSLHSRISEMKIAKENRVEPQTALSAEEISAKIINLIGERLDRFKEYMENKNSVRLTQRPVAEVSSVENHGRNRYLEALSKKLKEYSEASRQDFLQLGDKIDQIMSQYRANGGRLREEIYNLKILWIDTSKRDIHVDDEIIVLTHNEGSWAFWWGEICKKFEHSAWKRKKKAAFDADNFVPGEVEPAQWLTRKMMTLMYGKVEYTVKSALRKTDADISESINFLEDICDETKLGRRRHSIKTTPGLAEKFPTVLSSRVNMSDKTGAKPVNLNITCYMFSGTGHTSRSFPKNVNLVGKKTKEQVASDRGSDLEDGKLVIGEDLMAMFAVSKERGKNTLVRMKFFKKDCLALLDSGAVRFHSASGSLTPLGVVCVQLKINETELINAEKRRFTIGKEVFDFGKSINIVNQRTEKEVFEGEGVRYPKISNKLSKVQKEGLLKTLFVGKSAFVTVDETFGFIKGHEVEISLTVW</sequence>
<accession>A0A0L6UYX7</accession>
<dbReference type="EMBL" id="LAVV01008215">
    <property type="protein sequence ID" value="KNZ53422.1"/>
    <property type="molecule type" value="Genomic_DNA"/>
</dbReference>
<name>A0A0L6UYX7_9BASI</name>
<evidence type="ECO:0000313" key="1">
    <source>
        <dbReference type="EMBL" id="KNZ53422.1"/>
    </source>
</evidence>
<comment type="caution">
    <text evidence="1">The sequence shown here is derived from an EMBL/GenBank/DDBJ whole genome shotgun (WGS) entry which is preliminary data.</text>
</comment>
<dbReference type="AlphaFoldDB" id="A0A0L6UYX7"/>
<dbReference type="OrthoDB" id="2514797at2759"/>
<protein>
    <submittedName>
        <fullName evidence="1">Uncharacterized protein</fullName>
    </submittedName>
</protein>
<evidence type="ECO:0000313" key="2">
    <source>
        <dbReference type="Proteomes" id="UP000037035"/>
    </source>
</evidence>
<keyword evidence="2" id="KW-1185">Reference proteome</keyword>
<dbReference type="VEuPathDB" id="FungiDB:VP01_3241g1"/>
<organism evidence="1 2">
    <name type="scientific">Puccinia sorghi</name>
    <dbReference type="NCBI Taxonomy" id="27349"/>
    <lineage>
        <taxon>Eukaryota</taxon>
        <taxon>Fungi</taxon>
        <taxon>Dikarya</taxon>
        <taxon>Basidiomycota</taxon>
        <taxon>Pucciniomycotina</taxon>
        <taxon>Pucciniomycetes</taxon>
        <taxon>Pucciniales</taxon>
        <taxon>Pucciniaceae</taxon>
        <taxon>Puccinia</taxon>
    </lineage>
</organism>